<sequence>MALQGAGYKGWEDEFEAIPTRDEQGGQDTEAVVEEVEAGGKIRVGYCDNFEEEHEKEAQILSVTVSLEADETLPRRTCEGRHYSIQPQSQQPGLTAQKCCVWPR</sequence>
<reference evidence="1 2" key="1">
    <citation type="submission" date="2015-07" db="EMBL/GenBank/DDBJ databases">
        <title>Comparative genomics of the Sigatoka disease complex on banana suggests a link between parallel evolutionary changes in Pseudocercospora fijiensis and Pseudocercospora eumusae and increased virulence on the banana host.</title>
        <authorList>
            <person name="Chang T.-C."/>
            <person name="Salvucci A."/>
            <person name="Crous P.W."/>
            <person name="Stergiopoulos I."/>
        </authorList>
    </citation>
    <scope>NUCLEOTIDE SEQUENCE [LARGE SCALE GENOMIC DNA]</scope>
    <source>
        <strain evidence="1 2">CBS 114824</strain>
    </source>
</reference>
<name>A0A139H0N5_9PEZI</name>
<proteinExistence type="predicted"/>
<accession>A0A139H0N5</accession>
<dbReference type="Proteomes" id="UP000070133">
    <property type="component" value="Unassembled WGS sequence"/>
</dbReference>
<dbReference type="OrthoDB" id="10490322at2759"/>
<keyword evidence="2" id="KW-1185">Reference proteome</keyword>
<gene>
    <name evidence="1" type="ORF">AC578_3923</name>
</gene>
<evidence type="ECO:0000313" key="2">
    <source>
        <dbReference type="Proteomes" id="UP000070133"/>
    </source>
</evidence>
<comment type="caution">
    <text evidence="1">The sequence shown here is derived from an EMBL/GenBank/DDBJ whole genome shotgun (WGS) entry which is preliminary data.</text>
</comment>
<dbReference type="AlphaFoldDB" id="A0A139H0N5"/>
<evidence type="ECO:0000313" key="1">
    <source>
        <dbReference type="EMBL" id="KXS96026.1"/>
    </source>
</evidence>
<organism evidence="1 2">
    <name type="scientific">Pseudocercospora eumusae</name>
    <dbReference type="NCBI Taxonomy" id="321146"/>
    <lineage>
        <taxon>Eukaryota</taxon>
        <taxon>Fungi</taxon>
        <taxon>Dikarya</taxon>
        <taxon>Ascomycota</taxon>
        <taxon>Pezizomycotina</taxon>
        <taxon>Dothideomycetes</taxon>
        <taxon>Dothideomycetidae</taxon>
        <taxon>Mycosphaerellales</taxon>
        <taxon>Mycosphaerellaceae</taxon>
        <taxon>Pseudocercospora</taxon>
    </lineage>
</organism>
<dbReference type="EMBL" id="LFZN01000190">
    <property type="protein sequence ID" value="KXS96026.1"/>
    <property type="molecule type" value="Genomic_DNA"/>
</dbReference>
<protein>
    <submittedName>
        <fullName evidence="1">Uncharacterized protein</fullName>
    </submittedName>
</protein>